<evidence type="ECO:0000256" key="2">
    <source>
        <dbReference type="ARBA" id="ARBA00023125"/>
    </source>
</evidence>
<evidence type="ECO:0000313" key="7">
    <source>
        <dbReference type="Proteomes" id="UP000662088"/>
    </source>
</evidence>
<name>A0A8I0A6K4_9CLOT</name>
<dbReference type="EMBL" id="JACOOQ010000021">
    <property type="protein sequence ID" value="MBC5641023.1"/>
    <property type="molecule type" value="Genomic_DNA"/>
</dbReference>
<sequence length="226" mass="25915">MKEIINNIKDNALFSGISGEELEELLKHLNYYIERYPKGSIISQEDDNCNAIGLLLQGTANIERIYPSGKSIVMKKLSCGDVFGEALIFSKTTTYPVTVMANSNCIVGYLNKEDIRKLFSLNDIILENFLMLLSDKVIVLNNKIKSISLKNIKQKVADYILQEYKSQKQLIVNLKMNKEEIANFIGIPRPSLSRELIKLRKEKIIDFDRNNITILDIEKLEEILFH</sequence>
<keyword evidence="3" id="KW-0804">Transcription</keyword>
<feature type="domain" description="HTH crp-type" evidence="5">
    <location>
        <begin position="150"/>
        <end position="218"/>
    </location>
</feature>
<proteinExistence type="predicted"/>
<dbReference type="PANTHER" id="PTHR24567:SF58">
    <property type="entry name" value="CYCLIC AMP-BINDING REGULATORY PROTEIN"/>
    <property type="match status" value="1"/>
</dbReference>
<dbReference type="InterPro" id="IPR014710">
    <property type="entry name" value="RmlC-like_jellyroll"/>
</dbReference>
<dbReference type="Proteomes" id="UP000662088">
    <property type="component" value="Unassembled WGS sequence"/>
</dbReference>
<reference evidence="6" key="1">
    <citation type="submission" date="2020-08" db="EMBL/GenBank/DDBJ databases">
        <title>Genome public.</title>
        <authorList>
            <person name="Liu C."/>
            <person name="Sun Q."/>
        </authorList>
    </citation>
    <scope>NUCLEOTIDE SEQUENCE</scope>
    <source>
        <strain evidence="6">NSJ-42</strain>
    </source>
</reference>
<evidence type="ECO:0000313" key="6">
    <source>
        <dbReference type="EMBL" id="MBC5641023.1"/>
    </source>
</evidence>
<dbReference type="PANTHER" id="PTHR24567">
    <property type="entry name" value="CRP FAMILY TRANSCRIPTIONAL REGULATORY PROTEIN"/>
    <property type="match status" value="1"/>
</dbReference>
<dbReference type="GO" id="GO:0003677">
    <property type="term" value="F:DNA binding"/>
    <property type="evidence" value="ECO:0007669"/>
    <property type="project" value="UniProtKB-KW"/>
</dbReference>
<dbReference type="SMART" id="SM00100">
    <property type="entry name" value="cNMP"/>
    <property type="match status" value="1"/>
</dbReference>
<dbReference type="GO" id="GO:0003700">
    <property type="term" value="F:DNA-binding transcription factor activity"/>
    <property type="evidence" value="ECO:0007669"/>
    <property type="project" value="TreeGrafter"/>
</dbReference>
<evidence type="ECO:0000259" key="4">
    <source>
        <dbReference type="PROSITE" id="PS50042"/>
    </source>
</evidence>
<keyword evidence="2" id="KW-0238">DNA-binding</keyword>
<evidence type="ECO:0000259" key="5">
    <source>
        <dbReference type="PROSITE" id="PS51063"/>
    </source>
</evidence>
<dbReference type="Pfam" id="PF00027">
    <property type="entry name" value="cNMP_binding"/>
    <property type="match status" value="1"/>
</dbReference>
<dbReference type="InterPro" id="IPR000595">
    <property type="entry name" value="cNMP-bd_dom"/>
</dbReference>
<dbReference type="InterPro" id="IPR050397">
    <property type="entry name" value="Env_Response_Regulators"/>
</dbReference>
<dbReference type="SMART" id="SM00419">
    <property type="entry name" value="HTH_CRP"/>
    <property type="match status" value="1"/>
</dbReference>
<gene>
    <name evidence="6" type="ORF">H8R92_11485</name>
</gene>
<dbReference type="SUPFAM" id="SSF46785">
    <property type="entry name" value="Winged helix' DNA-binding domain"/>
    <property type="match status" value="1"/>
</dbReference>
<dbReference type="InterPro" id="IPR018490">
    <property type="entry name" value="cNMP-bd_dom_sf"/>
</dbReference>
<dbReference type="GO" id="GO:0005829">
    <property type="term" value="C:cytosol"/>
    <property type="evidence" value="ECO:0007669"/>
    <property type="project" value="TreeGrafter"/>
</dbReference>
<dbReference type="Gene3D" id="2.60.120.10">
    <property type="entry name" value="Jelly Rolls"/>
    <property type="match status" value="1"/>
</dbReference>
<protein>
    <submittedName>
        <fullName evidence="6">Crp/Fnr family transcriptional regulator</fullName>
    </submittedName>
</protein>
<dbReference type="Pfam" id="PF13545">
    <property type="entry name" value="HTH_Crp_2"/>
    <property type="match status" value="1"/>
</dbReference>
<accession>A0A8I0A6K4</accession>
<feature type="domain" description="Cyclic nucleotide-binding" evidence="4">
    <location>
        <begin position="13"/>
        <end position="119"/>
    </location>
</feature>
<dbReference type="PROSITE" id="PS51063">
    <property type="entry name" value="HTH_CRP_2"/>
    <property type="match status" value="1"/>
</dbReference>
<dbReference type="SUPFAM" id="SSF51206">
    <property type="entry name" value="cAMP-binding domain-like"/>
    <property type="match status" value="1"/>
</dbReference>
<evidence type="ECO:0000256" key="1">
    <source>
        <dbReference type="ARBA" id="ARBA00023015"/>
    </source>
</evidence>
<dbReference type="RefSeq" id="WP_186835512.1">
    <property type="nucleotide sequence ID" value="NZ_JACOOQ010000021.1"/>
</dbReference>
<evidence type="ECO:0000256" key="3">
    <source>
        <dbReference type="ARBA" id="ARBA00023163"/>
    </source>
</evidence>
<dbReference type="AlphaFoldDB" id="A0A8I0A6K4"/>
<dbReference type="InterPro" id="IPR036390">
    <property type="entry name" value="WH_DNA-bd_sf"/>
</dbReference>
<dbReference type="PROSITE" id="PS50042">
    <property type="entry name" value="CNMP_BINDING_3"/>
    <property type="match status" value="1"/>
</dbReference>
<organism evidence="6 7">
    <name type="scientific">Clostridium lentum</name>
    <dbReference type="NCBI Taxonomy" id="2763037"/>
    <lineage>
        <taxon>Bacteria</taxon>
        <taxon>Bacillati</taxon>
        <taxon>Bacillota</taxon>
        <taxon>Clostridia</taxon>
        <taxon>Eubacteriales</taxon>
        <taxon>Clostridiaceae</taxon>
        <taxon>Clostridium</taxon>
    </lineage>
</organism>
<dbReference type="CDD" id="cd00038">
    <property type="entry name" value="CAP_ED"/>
    <property type="match status" value="1"/>
</dbReference>
<keyword evidence="1" id="KW-0805">Transcription regulation</keyword>
<dbReference type="InterPro" id="IPR012318">
    <property type="entry name" value="HTH_CRP"/>
</dbReference>
<keyword evidence="7" id="KW-1185">Reference proteome</keyword>
<comment type="caution">
    <text evidence="6">The sequence shown here is derived from an EMBL/GenBank/DDBJ whole genome shotgun (WGS) entry which is preliminary data.</text>
</comment>